<dbReference type="PROSITE" id="PS50110">
    <property type="entry name" value="RESPONSE_REGULATORY"/>
    <property type="match status" value="1"/>
</dbReference>
<keyword evidence="5" id="KW-1185">Reference proteome</keyword>
<name>A0A2W7BT96_9HYPH</name>
<feature type="domain" description="Response regulatory" evidence="3">
    <location>
        <begin position="8"/>
        <end position="120"/>
    </location>
</feature>
<dbReference type="InterPro" id="IPR011006">
    <property type="entry name" value="CheY-like_superfamily"/>
</dbReference>
<feature type="modified residue" description="4-aspartylphosphate" evidence="2">
    <location>
        <position position="58"/>
    </location>
</feature>
<dbReference type="Pfam" id="PF00072">
    <property type="entry name" value="Response_reg"/>
    <property type="match status" value="1"/>
</dbReference>
<accession>A0A2W7BT96</accession>
<dbReference type="PANTHER" id="PTHR44591">
    <property type="entry name" value="STRESS RESPONSE REGULATOR PROTEIN 1"/>
    <property type="match status" value="1"/>
</dbReference>
<dbReference type="InterPro" id="IPR001789">
    <property type="entry name" value="Sig_transdc_resp-reg_receiver"/>
</dbReference>
<organism evidence="4 5">
    <name type="scientific">Mesorhizobium kowhaii</name>
    <dbReference type="NCBI Taxonomy" id="1300272"/>
    <lineage>
        <taxon>Bacteria</taxon>
        <taxon>Pseudomonadati</taxon>
        <taxon>Pseudomonadota</taxon>
        <taxon>Alphaproteobacteria</taxon>
        <taxon>Hyphomicrobiales</taxon>
        <taxon>Phyllobacteriaceae</taxon>
        <taxon>Mesorhizobium</taxon>
    </lineage>
</organism>
<evidence type="ECO:0000256" key="1">
    <source>
        <dbReference type="ARBA" id="ARBA00022553"/>
    </source>
</evidence>
<dbReference type="AlphaFoldDB" id="A0A2W7BT96"/>
<dbReference type="InterPro" id="IPR050595">
    <property type="entry name" value="Bact_response_regulator"/>
</dbReference>
<dbReference type="PANTHER" id="PTHR44591:SF24">
    <property type="entry name" value="PROTEIN-GLUTAMATE METHYLESTERASE_PROTEIN-GLUTAMINE GLUTAMINASE 1"/>
    <property type="match status" value="1"/>
</dbReference>
<comment type="caution">
    <text evidence="4">The sequence shown here is derived from an EMBL/GenBank/DDBJ whole genome shotgun (WGS) entry which is preliminary data.</text>
</comment>
<dbReference type="SMART" id="SM00448">
    <property type="entry name" value="REC"/>
    <property type="match status" value="1"/>
</dbReference>
<evidence type="ECO:0000313" key="5">
    <source>
        <dbReference type="Proteomes" id="UP000248616"/>
    </source>
</evidence>
<dbReference type="GO" id="GO:0000160">
    <property type="term" value="P:phosphorelay signal transduction system"/>
    <property type="evidence" value="ECO:0007669"/>
    <property type="project" value="InterPro"/>
</dbReference>
<dbReference type="RefSeq" id="WP_111548912.1">
    <property type="nucleotide sequence ID" value="NZ_MZXV01000080.1"/>
</dbReference>
<gene>
    <name evidence="4" type="ORF">B5V02_36965</name>
</gene>
<sequence>MDRQTCASVVLLEDEALIALDVEYSLRNAGFNVLGVFSSCAATLEWLKTNSPDVAVLDIDLRDGDCVSIAKVLCARKIPFVVHSGSPASSGYHDPIFLKGKWVAKPCSPSDLADAVTASLALA</sequence>
<reference evidence="5" key="1">
    <citation type="submission" date="2017-03" db="EMBL/GenBank/DDBJ databases">
        <authorList>
            <person name="Safronova V.I."/>
            <person name="Sazanova A.L."/>
            <person name="Chirak E.R."/>
        </authorList>
    </citation>
    <scope>NUCLEOTIDE SEQUENCE [LARGE SCALE GENOMIC DNA]</scope>
    <source>
        <strain evidence="5">Ach-343</strain>
    </source>
</reference>
<protein>
    <recommendedName>
        <fullName evidence="3">Response regulatory domain-containing protein</fullName>
    </recommendedName>
</protein>
<dbReference type="Proteomes" id="UP000248616">
    <property type="component" value="Unassembled WGS sequence"/>
</dbReference>
<evidence type="ECO:0000259" key="3">
    <source>
        <dbReference type="PROSITE" id="PS50110"/>
    </source>
</evidence>
<evidence type="ECO:0000313" key="4">
    <source>
        <dbReference type="EMBL" id="PZV33857.1"/>
    </source>
</evidence>
<evidence type="ECO:0000256" key="2">
    <source>
        <dbReference type="PROSITE-ProRule" id="PRU00169"/>
    </source>
</evidence>
<dbReference type="SUPFAM" id="SSF52172">
    <property type="entry name" value="CheY-like"/>
    <property type="match status" value="1"/>
</dbReference>
<dbReference type="EMBL" id="MZXV01000080">
    <property type="protein sequence ID" value="PZV33857.1"/>
    <property type="molecule type" value="Genomic_DNA"/>
</dbReference>
<proteinExistence type="predicted"/>
<dbReference type="Gene3D" id="3.40.50.2300">
    <property type="match status" value="1"/>
</dbReference>
<dbReference type="OrthoDB" id="8018153at2"/>
<keyword evidence="1 2" id="KW-0597">Phosphoprotein</keyword>